<organism evidence="1 2">
    <name type="scientific">Candidatus Thiomargarita nelsonii</name>
    <dbReference type="NCBI Taxonomy" id="1003181"/>
    <lineage>
        <taxon>Bacteria</taxon>
        <taxon>Pseudomonadati</taxon>
        <taxon>Pseudomonadota</taxon>
        <taxon>Gammaproteobacteria</taxon>
        <taxon>Thiotrichales</taxon>
        <taxon>Thiotrichaceae</taxon>
        <taxon>Thiomargarita</taxon>
    </lineage>
</organism>
<evidence type="ECO:0000313" key="2">
    <source>
        <dbReference type="Proteomes" id="UP000030428"/>
    </source>
</evidence>
<keyword evidence="2" id="KW-1185">Reference proteome</keyword>
<reference evidence="1 2" key="1">
    <citation type="journal article" date="2016" name="Front. Microbiol.">
        <title>Single-Cell (Meta-)Genomics of a Dimorphic Candidatus Thiomargarita nelsonii Reveals Genomic Plasticity.</title>
        <authorList>
            <person name="Flood B.E."/>
            <person name="Fliss P."/>
            <person name="Jones D.S."/>
            <person name="Dick G.J."/>
            <person name="Jain S."/>
            <person name="Kaster A.K."/>
            <person name="Winkel M."/>
            <person name="Mussmann M."/>
            <person name="Bailey J."/>
        </authorList>
    </citation>
    <scope>NUCLEOTIDE SEQUENCE [LARGE SCALE GENOMIC DNA]</scope>
    <source>
        <strain evidence="1">Hydrate Ridge</strain>
    </source>
</reference>
<comment type="caution">
    <text evidence="1">The sequence shown here is derived from an EMBL/GenBank/DDBJ whole genome shotgun (WGS) entry which is preliminary data.</text>
</comment>
<sequence>MNEKNPKGAGAKPTVWKHGGVGKITTINVPKISKQLIHKIAIVIDHEVINNSSYSKKAVLTKIERFTSIINILFIKSTKILKNY</sequence>
<dbReference type="EMBL" id="JSZA02000204">
    <property type="protein sequence ID" value="KHD07402.1"/>
    <property type="molecule type" value="Genomic_DNA"/>
</dbReference>
<proteinExistence type="predicted"/>
<evidence type="ECO:0000313" key="1">
    <source>
        <dbReference type="EMBL" id="KHD07402.1"/>
    </source>
</evidence>
<dbReference type="Proteomes" id="UP000030428">
    <property type="component" value="Unassembled WGS sequence"/>
</dbReference>
<name>A0A0A6S9Z0_9GAMM</name>
<dbReference type="AlphaFoldDB" id="A0A0A6S9Z0"/>
<gene>
    <name evidence="1" type="ORF">PN36_29465</name>
</gene>
<protein>
    <submittedName>
        <fullName evidence="1">Uncharacterized protein</fullName>
    </submittedName>
</protein>
<accession>A0A0A6S9Z0</accession>